<feature type="binding site" evidence="1">
    <location>
        <begin position="122"/>
        <end position="129"/>
    </location>
    <ligand>
        <name>ATP</name>
        <dbReference type="ChEBI" id="CHEBI:30616"/>
    </ligand>
</feature>
<evidence type="ECO:0000313" key="5">
    <source>
        <dbReference type="Proteomes" id="UP000601710"/>
    </source>
</evidence>
<keyword evidence="1" id="KW-0067">ATP-binding</keyword>
<dbReference type="GO" id="GO:0005871">
    <property type="term" value="C:kinesin complex"/>
    <property type="evidence" value="ECO:0007669"/>
    <property type="project" value="TreeGrafter"/>
</dbReference>
<dbReference type="VEuPathDB" id="TriTrypDB:LdCL_170008200"/>
<reference evidence="4" key="1">
    <citation type="submission" date="2020-06" db="EMBL/GenBank/DDBJ databases">
        <authorList>
            <person name="Camacho E."/>
            <person name="Gonzalez-de la Fuente S."/>
            <person name="Rastrojo A."/>
            <person name="Peiro-Pastor R."/>
            <person name="Solana JC."/>
            <person name="Tabera L."/>
            <person name="Gamarro F."/>
            <person name="Carrasco-Ramiro F."/>
            <person name="Requena JM."/>
            <person name="Aguado B."/>
        </authorList>
    </citation>
    <scope>NUCLEOTIDE SEQUENCE</scope>
</reference>
<feature type="compositionally biased region" description="Polar residues" evidence="2">
    <location>
        <begin position="992"/>
        <end position="1008"/>
    </location>
</feature>
<feature type="region of interest" description="Disordered" evidence="2">
    <location>
        <begin position="338"/>
        <end position="372"/>
    </location>
</feature>
<feature type="region of interest" description="Disordered" evidence="2">
    <location>
        <begin position="716"/>
        <end position="763"/>
    </location>
</feature>
<name>A0A6J8FCA0_LEIDO</name>
<dbReference type="InterPro" id="IPR036961">
    <property type="entry name" value="Kinesin_motor_dom_sf"/>
</dbReference>
<dbReference type="PANTHER" id="PTHR24115:SF1016">
    <property type="entry name" value="KINESIN FAMILY MEMBER 19A"/>
    <property type="match status" value="1"/>
</dbReference>
<feature type="compositionally biased region" description="Polar residues" evidence="2">
    <location>
        <begin position="531"/>
        <end position="556"/>
    </location>
</feature>
<dbReference type="GO" id="GO:0007018">
    <property type="term" value="P:microtubule-based movement"/>
    <property type="evidence" value="ECO:0007669"/>
    <property type="project" value="InterPro"/>
</dbReference>
<feature type="compositionally biased region" description="Low complexity" evidence="2">
    <location>
        <begin position="842"/>
        <end position="858"/>
    </location>
</feature>
<feature type="region of interest" description="Disordered" evidence="2">
    <location>
        <begin position="841"/>
        <end position="900"/>
    </location>
</feature>
<dbReference type="Pfam" id="PF00225">
    <property type="entry name" value="Kinesin"/>
    <property type="match status" value="1"/>
</dbReference>
<gene>
    <name evidence="4" type="ORF">LDHU3_17.0510</name>
</gene>
<evidence type="ECO:0000259" key="3">
    <source>
        <dbReference type="PROSITE" id="PS50067"/>
    </source>
</evidence>
<proteinExistence type="inferred from homology"/>
<dbReference type="InterPro" id="IPR027640">
    <property type="entry name" value="Kinesin-like_fam"/>
</dbReference>
<dbReference type="Proteomes" id="UP000601710">
    <property type="component" value="Chromosome 17"/>
</dbReference>
<dbReference type="VEuPathDB" id="TriTrypDB:LDHU3_17.0510"/>
<dbReference type="SUPFAM" id="SSF52540">
    <property type="entry name" value="P-loop containing nucleoside triphosphate hydrolases"/>
    <property type="match status" value="1"/>
</dbReference>
<dbReference type="GO" id="GO:0003777">
    <property type="term" value="F:microtubule motor activity"/>
    <property type="evidence" value="ECO:0007669"/>
    <property type="project" value="InterPro"/>
</dbReference>
<dbReference type="PANTHER" id="PTHR24115">
    <property type="entry name" value="KINESIN-RELATED"/>
    <property type="match status" value="1"/>
</dbReference>
<feature type="compositionally biased region" description="Polar residues" evidence="2">
    <location>
        <begin position="872"/>
        <end position="886"/>
    </location>
</feature>
<evidence type="ECO:0000256" key="2">
    <source>
        <dbReference type="SAM" id="MobiDB-lite"/>
    </source>
</evidence>
<accession>A0A6J8FCA0</accession>
<dbReference type="PRINTS" id="PR00380">
    <property type="entry name" value="KINESINHEAVY"/>
</dbReference>
<dbReference type="EMBL" id="LR812637">
    <property type="protein sequence ID" value="CAC5429078.1"/>
    <property type="molecule type" value="Genomic_DNA"/>
</dbReference>
<feature type="region of interest" description="Disordered" evidence="2">
    <location>
        <begin position="990"/>
        <end position="1011"/>
    </location>
</feature>
<dbReference type="InterPro" id="IPR001752">
    <property type="entry name" value="Kinesin_motor_dom"/>
</dbReference>
<feature type="compositionally biased region" description="Low complexity" evidence="2">
    <location>
        <begin position="244"/>
        <end position="253"/>
    </location>
</feature>
<dbReference type="InterPro" id="IPR027417">
    <property type="entry name" value="P-loop_NTPase"/>
</dbReference>
<protein>
    <submittedName>
        <fullName evidence="4">Kinesin_motor_domain_containing_protein_putative/ Pfam:PF00225</fullName>
    </submittedName>
</protein>
<dbReference type="PROSITE" id="PS50067">
    <property type="entry name" value="KINESIN_MOTOR_2"/>
    <property type="match status" value="1"/>
</dbReference>
<organism evidence="4 5">
    <name type="scientific">Leishmania donovani</name>
    <dbReference type="NCBI Taxonomy" id="5661"/>
    <lineage>
        <taxon>Eukaryota</taxon>
        <taxon>Discoba</taxon>
        <taxon>Euglenozoa</taxon>
        <taxon>Kinetoplastea</taxon>
        <taxon>Metakinetoplastina</taxon>
        <taxon>Trypanosomatida</taxon>
        <taxon>Trypanosomatidae</taxon>
        <taxon>Leishmaniinae</taxon>
        <taxon>Leishmania</taxon>
    </lineage>
</organism>
<dbReference type="GO" id="GO:0008017">
    <property type="term" value="F:microtubule binding"/>
    <property type="evidence" value="ECO:0007669"/>
    <property type="project" value="InterPro"/>
</dbReference>
<dbReference type="GO" id="GO:0005874">
    <property type="term" value="C:microtubule"/>
    <property type="evidence" value="ECO:0007669"/>
    <property type="project" value="TreeGrafter"/>
</dbReference>
<evidence type="ECO:0000313" key="4">
    <source>
        <dbReference type="EMBL" id="CAC5429078.1"/>
    </source>
</evidence>
<keyword evidence="1" id="KW-0547">Nucleotide-binding</keyword>
<dbReference type="SMART" id="SM00129">
    <property type="entry name" value="KISc"/>
    <property type="match status" value="1"/>
</dbReference>
<keyword evidence="1" id="KW-0505">Motor protein</keyword>
<feature type="region of interest" description="Disordered" evidence="2">
    <location>
        <begin position="517"/>
        <end position="561"/>
    </location>
</feature>
<feature type="compositionally biased region" description="Basic and acidic residues" evidence="2">
    <location>
        <begin position="517"/>
        <end position="526"/>
    </location>
</feature>
<dbReference type="Gene3D" id="3.40.850.10">
    <property type="entry name" value="Kinesin motor domain"/>
    <property type="match status" value="1"/>
</dbReference>
<dbReference type="GO" id="GO:0005524">
    <property type="term" value="F:ATP binding"/>
    <property type="evidence" value="ECO:0007669"/>
    <property type="project" value="UniProtKB-UniRule"/>
</dbReference>
<dbReference type="AlphaFoldDB" id="A0A6J8FCA0"/>
<dbReference type="VEuPathDB" id="TriTrypDB:LdBPK_170270.1"/>
<dbReference type="GO" id="GO:0016887">
    <property type="term" value="F:ATP hydrolysis activity"/>
    <property type="evidence" value="ECO:0007669"/>
    <property type="project" value="TreeGrafter"/>
</dbReference>
<feature type="region of interest" description="Disordered" evidence="2">
    <location>
        <begin position="664"/>
        <end position="697"/>
    </location>
</feature>
<feature type="domain" description="Kinesin motor" evidence="3">
    <location>
        <begin position="20"/>
        <end position="456"/>
    </location>
</feature>
<sequence>MAALLPSAAPLRMPCQVADRIHVYGRVRPPASPDAPLWITVDSRNTTLHCGSTSSALPKTETVSKRRPPTTVHVTQSSSFTLDGVVGDARGVAAQTFFDSTARSCVEDSLLKGTNATVLCCGEKGTGKTTTMFGDVAVPGLCQRILASLFAVVEAHSEPSTSTFLSGVAMTAPSTYDLASLCSSGAEEEEARRGCRTRFLVKLSCLALRGEHVVDLLAEAAHDMPSNGASASVPRRTAPPPLPASSSLSLSARPNITMDPRGRVLVRNVSKVTCCSAADAIALIHQSRRAPSSAASPWSPGHVVVIVDVTCEEGEEASASHHIIRTAKLYLVDLAAAEQPRHRSQRPQPPPSSTSPSLPAAESVVTSRGARSEDSAIRHSLAILQQVITGLSSSSTVVDDAPPTRPPYKQSKLSMLLKGHLGGGCRTLVIAHVRSEEAHRQETLATLQLARRLLCVPEHPTSRVVEDPVVRVRQLQRQVAALQAELRLQMELNQHAASSTTALAAAAAPVDAPTAKNAKDAKKRFGDASATDAQARSSKSFTGRVSDRCTSPSQTPAGAASDCHPLLRRAASSSATPVSAALTTGVMNFVAGRIAVLPVSTVLEMNTCFELLRQCVTERDIQLRAAITDLRKAEAATAAAFTALAASSARSSVSERYSGRSICSGGAGRRRMRSIRGTASLARDTPTAEGKCHSSMDSVLPTSITPLPRCNSLRTTLLHEPSPTVPATAGVKAGKGYGSAPSATGLSRGETKDTAPLSPLPGLSVFPSTGPNAAAATANAPLAAAAGAARSANEGIISPENEVVFAPNYNEAASFKPFAPSSSLQCARVVSSAPVSLIRPLSASKSTASASRKASAARQPSTLWGRAPTDSLGPSSSIEVNSTAQVRRSHSAADSALQASPGESSAFHIYTTQTAEGVQQVQQVRHEEEALTSLRLRLVAEVTGDSCHSDTALADECRYHEGQLTRRREALLRNFESWYRARVPAEDDTAAAANSLQKPAENSKQLTLGTMRRRLRRPATAGSAGSGGGGGDVGELSAIAINGVGGNGAYKVWGGVRPVLRSAASFSSATQKESADEAAAIAMSSDIFSAAGASSAAYYSM</sequence>
<feature type="region of interest" description="Disordered" evidence="2">
    <location>
        <begin position="225"/>
        <end position="253"/>
    </location>
</feature>
<evidence type="ECO:0000256" key="1">
    <source>
        <dbReference type="PROSITE-ProRule" id="PRU00283"/>
    </source>
</evidence>
<comment type="similarity">
    <text evidence="1">Belongs to the TRAFAC class myosin-kinesin ATPase superfamily. Kinesin family.</text>
</comment>